<keyword evidence="3 7" id="KW-0812">Transmembrane</keyword>
<feature type="region of interest" description="Disordered" evidence="6">
    <location>
        <begin position="1"/>
        <end position="31"/>
    </location>
</feature>
<dbReference type="AlphaFoldDB" id="A0A1Q2ZTY5"/>
<dbReference type="PANTHER" id="PTHR43791:SF40">
    <property type="entry name" value="THIAMINE PATHWAY TRANSPORTER THI73"/>
    <property type="match status" value="1"/>
</dbReference>
<proteinExistence type="predicted"/>
<dbReference type="CDD" id="cd17327">
    <property type="entry name" value="MFS_FEN2_like"/>
    <property type="match status" value="1"/>
</dbReference>
<keyword evidence="4 7" id="KW-1133">Transmembrane helix</keyword>
<feature type="transmembrane region" description="Helical" evidence="7">
    <location>
        <begin position="177"/>
        <end position="197"/>
    </location>
</feature>
<dbReference type="Gene3D" id="1.20.1250.20">
    <property type="entry name" value="MFS general substrate transporter like domains"/>
    <property type="match status" value="1"/>
</dbReference>
<keyword evidence="5 7" id="KW-0472">Membrane</keyword>
<dbReference type="InterPro" id="IPR036259">
    <property type="entry name" value="MFS_trans_sf"/>
</dbReference>
<dbReference type="OMA" id="VGCITIS"/>
<dbReference type="GO" id="GO:0016020">
    <property type="term" value="C:membrane"/>
    <property type="evidence" value="ECO:0007669"/>
    <property type="project" value="UniProtKB-SubCell"/>
</dbReference>
<reference evidence="8 9" key="1">
    <citation type="submission" date="2016-08" db="EMBL/GenBank/DDBJ databases">
        <title>Draft genome sequence of allopolyploid Zygosaccharomyces rouxii.</title>
        <authorList>
            <person name="Watanabe J."/>
            <person name="Uehara K."/>
            <person name="Mogi Y."/>
            <person name="Tsukioka Y."/>
        </authorList>
    </citation>
    <scope>NUCLEOTIDE SEQUENCE [LARGE SCALE GENOMIC DNA]</scope>
    <source>
        <strain evidence="8 9">NBRC 110957</strain>
    </source>
</reference>
<feature type="transmembrane region" description="Helical" evidence="7">
    <location>
        <begin position="399"/>
        <end position="421"/>
    </location>
</feature>
<accession>A0A1Q2ZTY5</accession>
<protein>
    <recommendedName>
        <fullName evidence="10">Major facilitator superfamily (MFS) profile domain-containing protein</fullName>
    </recommendedName>
</protein>
<feature type="transmembrane region" description="Helical" evidence="7">
    <location>
        <begin position="74"/>
        <end position="96"/>
    </location>
</feature>
<feature type="transmembrane region" description="Helical" evidence="7">
    <location>
        <begin position="470"/>
        <end position="488"/>
    </location>
</feature>
<dbReference type="OrthoDB" id="6730379at2759"/>
<evidence type="ECO:0000256" key="3">
    <source>
        <dbReference type="ARBA" id="ARBA00022692"/>
    </source>
</evidence>
<name>A0A1Q2ZTY5_ZYGRO</name>
<dbReference type="SUPFAM" id="SSF103473">
    <property type="entry name" value="MFS general substrate transporter"/>
    <property type="match status" value="1"/>
</dbReference>
<sequence>MNKTSPPEAEKIDEQVDISSTKDDSTFTSGDDDADIALKFLTHKNAKSYVSEEDEELNTTEKNFYGSSALPPKLLRKIDACVLTFLCFAYLLMFLDKTLLNYAASMGIKEHLKGNEFSNLGTIFYASYIFMEPIVSFLIQRYPLSKVMGTFITCWGIVLACHCACKSYTSLMIVRTLLGVFESSSAVGCITISGMYYTKSEQCARIGYWTSQAGTGYIVGGLISFGFLHYHGKDFTSWQIMFLVVGLFTVLFGLLTLVILPDNVTNAWFLSEEEKILVVKHIKDNQTGLENKKFKWSHIKELFLHDKLTWPMLVITACSQMTTGAIGTFSVTITQTFGFDKYVTALLQLPIGAITIIIMIITTQMMSRWGQITLVTTSMYIPTIIGCIVMLSLPLSHKIGNLFSLYLLYSGSSVITNIYVWNSLNTSGYSKRIFRNAATLMVYSLAYILAPQTFREANYPGYVPAKITLLVTQCICVPLQLYVGYVCLTENKKRDKEQEGKDVGKYDFRDLTDIQNRNFRYMY</sequence>
<dbReference type="EMBL" id="BDGX01000001">
    <property type="protein sequence ID" value="GAV46899.1"/>
    <property type="molecule type" value="Genomic_DNA"/>
</dbReference>
<evidence type="ECO:0000256" key="6">
    <source>
        <dbReference type="SAM" id="MobiDB-lite"/>
    </source>
</evidence>
<evidence type="ECO:0000256" key="7">
    <source>
        <dbReference type="SAM" id="Phobius"/>
    </source>
</evidence>
<feature type="transmembrane region" description="Helical" evidence="7">
    <location>
        <begin position="117"/>
        <end position="139"/>
    </location>
</feature>
<feature type="transmembrane region" description="Helical" evidence="7">
    <location>
        <begin position="373"/>
        <end position="393"/>
    </location>
</feature>
<evidence type="ECO:0000313" key="9">
    <source>
        <dbReference type="Proteomes" id="UP000187013"/>
    </source>
</evidence>
<dbReference type="Proteomes" id="UP000187013">
    <property type="component" value="Unassembled WGS sequence"/>
</dbReference>
<dbReference type="PANTHER" id="PTHR43791">
    <property type="entry name" value="PERMEASE-RELATED"/>
    <property type="match status" value="1"/>
</dbReference>
<comment type="caution">
    <text evidence="8">The sequence shown here is derived from an EMBL/GenBank/DDBJ whole genome shotgun (WGS) entry which is preliminary data.</text>
</comment>
<feature type="transmembrane region" description="Helical" evidence="7">
    <location>
        <begin position="433"/>
        <end position="450"/>
    </location>
</feature>
<feature type="transmembrane region" description="Helical" evidence="7">
    <location>
        <begin position="342"/>
        <end position="361"/>
    </location>
</feature>
<evidence type="ECO:0000256" key="4">
    <source>
        <dbReference type="ARBA" id="ARBA00022989"/>
    </source>
</evidence>
<dbReference type="eggNOG" id="KOG2533">
    <property type="taxonomic scope" value="Eukaryota"/>
</dbReference>
<keyword evidence="2" id="KW-0813">Transport</keyword>
<organism evidence="8 9">
    <name type="scientific">Zygosaccharomyces rouxii</name>
    <dbReference type="NCBI Taxonomy" id="4956"/>
    <lineage>
        <taxon>Eukaryota</taxon>
        <taxon>Fungi</taxon>
        <taxon>Dikarya</taxon>
        <taxon>Ascomycota</taxon>
        <taxon>Saccharomycotina</taxon>
        <taxon>Saccharomycetes</taxon>
        <taxon>Saccharomycetales</taxon>
        <taxon>Saccharomycetaceae</taxon>
        <taxon>Zygosaccharomyces</taxon>
    </lineage>
</organism>
<dbReference type="InterPro" id="IPR011701">
    <property type="entry name" value="MFS"/>
</dbReference>
<feature type="transmembrane region" description="Helical" evidence="7">
    <location>
        <begin position="240"/>
        <end position="260"/>
    </location>
</feature>
<evidence type="ECO:0000256" key="1">
    <source>
        <dbReference type="ARBA" id="ARBA00004141"/>
    </source>
</evidence>
<feature type="transmembrane region" description="Helical" evidence="7">
    <location>
        <begin position="209"/>
        <end position="228"/>
    </location>
</feature>
<evidence type="ECO:0000256" key="2">
    <source>
        <dbReference type="ARBA" id="ARBA00022448"/>
    </source>
</evidence>
<evidence type="ECO:0000313" key="8">
    <source>
        <dbReference type="EMBL" id="GAV46899.1"/>
    </source>
</evidence>
<feature type="compositionally biased region" description="Basic and acidic residues" evidence="6">
    <location>
        <begin position="8"/>
        <end position="25"/>
    </location>
</feature>
<dbReference type="FunFam" id="1.20.1250.20:FF:000482">
    <property type="entry name" value="Thi73p"/>
    <property type="match status" value="1"/>
</dbReference>
<dbReference type="GO" id="GO:0022857">
    <property type="term" value="F:transmembrane transporter activity"/>
    <property type="evidence" value="ECO:0007669"/>
    <property type="project" value="InterPro"/>
</dbReference>
<gene>
    <name evidence="8" type="ORF">ZYGR_0A04970</name>
</gene>
<evidence type="ECO:0008006" key="10">
    <source>
        <dbReference type="Google" id="ProtNLM"/>
    </source>
</evidence>
<dbReference type="Pfam" id="PF07690">
    <property type="entry name" value="MFS_1"/>
    <property type="match status" value="1"/>
</dbReference>
<evidence type="ECO:0000256" key="5">
    <source>
        <dbReference type="ARBA" id="ARBA00023136"/>
    </source>
</evidence>
<comment type="subcellular location">
    <subcellularLocation>
        <location evidence="1">Membrane</location>
        <topology evidence="1">Multi-pass membrane protein</topology>
    </subcellularLocation>
</comment>